<dbReference type="PaxDb" id="67767-A0A0J7KZD2"/>
<sequence length="822" mass="92014">MLSQRRRHSRWRMSLIFVAFLGLTCNGELAPANVSESSSSAPTAKRKSQDLGSLSDFTWQAWLLVDSQNGFQHGMDSATLLRRITPKSVFIAPALPACAEGYRADTMGRCVKSVNIDENAHISFLLERLNAMYGSPQASGNKNDQRKSTGPLQLNIPLIPSNPKPSLTKVEPEETFSMNNPVAVPPRNETHSDDEEKTRPHEDAIANAYEMKNDTMLDVKETTFLVGNSSIDDVSEIDQKADAVVPVADFVEETNDTSFSEVVDYKIPIDPKTSLNISSVKRLNASDITKEGVSMAEKLENFTELSPTLILLIPSTKLPSIAADDLPVKQNETASHVTVQMSNVTSNKTAKEVIAVSVPDSALPSADKSTEVPSVVTDEQRNNETHADDETALESSKLNESQETEFVYDEEEEDAEYSYSTDIPDEEDSVELENEEILRHGEAGMTIPTRNIERLHRDQQQQNQTEDQKKTLEVHDQIMIRFNDSMPTEDKDEAGSNVSSEVSINGDLILETTLLDVNTEKLQVTTKSPDVIRKIIKSSDDGSKESFDKSPDTEPDLVLFQEAHGTTSTSLHGRKRIEHLTRFENKKNEELVAAPSSSESLLYDFPEEHPITEIRMIDKEQSTVKESVMQENSKDFQQNVPVSDFKQTTMNLGSTENHVRFPDYVKQPQQDGYVRFPSSEANSIHIPGYKQHSHHPIDDVGPHDGTSTKSSVPVRQKPVYYLPSWKPERLQTDHVPASEKQKQRPDLLRFWSKMPLVRDPDIYPVDQVPDDEVADDTHNQELPPDTSLRASRSRKLSLFPLEISPENVNRVLAQKRRTSIGG</sequence>
<dbReference type="EMBL" id="LBMM01001891">
    <property type="protein sequence ID" value="KMQ95599.1"/>
    <property type="molecule type" value="Genomic_DNA"/>
</dbReference>
<feature type="compositionally biased region" description="Polar residues" evidence="1">
    <location>
        <begin position="136"/>
        <end position="152"/>
    </location>
</feature>
<evidence type="ECO:0000259" key="3">
    <source>
        <dbReference type="Pfam" id="PF15888"/>
    </source>
</evidence>
<dbReference type="OrthoDB" id="8197748at2759"/>
<evidence type="ECO:0000313" key="4">
    <source>
        <dbReference type="EMBL" id="KMQ95599.1"/>
    </source>
</evidence>
<feature type="region of interest" description="Disordered" evidence="1">
    <location>
        <begin position="362"/>
        <end position="428"/>
    </location>
</feature>
<feature type="compositionally biased region" description="Basic and acidic residues" evidence="1">
    <location>
        <begin position="188"/>
        <end position="199"/>
    </location>
</feature>
<accession>A0A0J7KZD2</accession>
<name>A0A0J7KZD2_LASNI</name>
<proteinExistence type="predicted"/>
<evidence type="ECO:0000256" key="1">
    <source>
        <dbReference type="SAM" id="MobiDB-lite"/>
    </source>
</evidence>
<gene>
    <name evidence="4" type="ORF">RF55_4178</name>
</gene>
<keyword evidence="2" id="KW-0732">Signal</keyword>
<dbReference type="Pfam" id="PF15888">
    <property type="entry name" value="FOG_N"/>
    <property type="match status" value="1"/>
</dbReference>
<feature type="region of interest" description="Disordered" evidence="1">
    <location>
        <begin position="135"/>
        <end position="199"/>
    </location>
</feature>
<feature type="chain" id="PRO_5005290344" evidence="2">
    <location>
        <begin position="28"/>
        <end position="822"/>
    </location>
</feature>
<organism evidence="4 5">
    <name type="scientific">Lasius niger</name>
    <name type="common">Black garden ant</name>
    <dbReference type="NCBI Taxonomy" id="67767"/>
    <lineage>
        <taxon>Eukaryota</taxon>
        <taxon>Metazoa</taxon>
        <taxon>Ecdysozoa</taxon>
        <taxon>Arthropoda</taxon>
        <taxon>Hexapoda</taxon>
        <taxon>Insecta</taxon>
        <taxon>Pterygota</taxon>
        <taxon>Neoptera</taxon>
        <taxon>Endopterygota</taxon>
        <taxon>Hymenoptera</taxon>
        <taxon>Apocrita</taxon>
        <taxon>Aculeata</taxon>
        <taxon>Formicoidea</taxon>
        <taxon>Formicidae</taxon>
        <taxon>Formicinae</taxon>
        <taxon>Lasius</taxon>
        <taxon>Lasius</taxon>
    </lineage>
</organism>
<dbReference type="Proteomes" id="UP000036403">
    <property type="component" value="Unassembled WGS sequence"/>
</dbReference>
<feature type="compositionally biased region" description="Basic and acidic residues" evidence="1">
    <location>
        <begin position="378"/>
        <end position="389"/>
    </location>
</feature>
<evidence type="ECO:0000313" key="5">
    <source>
        <dbReference type="Proteomes" id="UP000036403"/>
    </source>
</evidence>
<protein>
    <submittedName>
        <fullName evidence="4">Girdin-like isoform x2 protein</fullName>
    </submittedName>
</protein>
<dbReference type="InterPro" id="IPR031761">
    <property type="entry name" value="FOG_N"/>
</dbReference>
<feature type="signal peptide" evidence="2">
    <location>
        <begin position="1"/>
        <end position="27"/>
    </location>
</feature>
<keyword evidence="5" id="KW-1185">Reference proteome</keyword>
<feature type="domain" description="Folded gastrulation N-terminal" evidence="3">
    <location>
        <begin position="84"/>
        <end position="160"/>
    </location>
</feature>
<evidence type="ECO:0000256" key="2">
    <source>
        <dbReference type="SAM" id="SignalP"/>
    </source>
</evidence>
<feature type="compositionally biased region" description="Acidic residues" evidence="1">
    <location>
        <begin position="402"/>
        <end position="416"/>
    </location>
</feature>
<reference evidence="4 5" key="1">
    <citation type="submission" date="2015-04" db="EMBL/GenBank/DDBJ databases">
        <title>Lasius niger genome sequencing.</title>
        <authorList>
            <person name="Konorov E.A."/>
            <person name="Nikitin M.A."/>
            <person name="Kirill M.V."/>
            <person name="Chang P."/>
        </authorList>
    </citation>
    <scope>NUCLEOTIDE SEQUENCE [LARGE SCALE GENOMIC DNA]</scope>
    <source>
        <tissue evidence="4">Whole</tissue>
    </source>
</reference>
<feature type="region of interest" description="Disordered" evidence="1">
    <location>
        <begin position="761"/>
        <end position="791"/>
    </location>
</feature>
<dbReference type="AlphaFoldDB" id="A0A0J7KZD2"/>
<comment type="caution">
    <text evidence="4">The sequence shown here is derived from an EMBL/GenBank/DDBJ whole genome shotgun (WGS) entry which is preliminary data.</text>
</comment>